<dbReference type="InterPro" id="IPR014322">
    <property type="entry name" value="RNA_pol_sigma-B/F/G"/>
</dbReference>
<dbReference type="SUPFAM" id="SSF88659">
    <property type="entry name" value="Sigma3 and sigma4 domains of RNA polymerase sigma factors"/>
    <property type="match status" value="2"/>
</dbReference>
<dbReference type="Gene3D" id="1.10.10.10">
    <property type="entry name" value="Winged helix-like DNA-binding domain superfamily/Winged helix DNA-binding domain"/>
    <property type="match status" value="2"/>
</dbReference>
<keyword evidence="4" id="KW-0804">Transcription</keyword>
<dbReference type="InterPro" id="IPR007624">
    <property type="entry name" value="RNA_pol_sigma70_r3"/>
</dbReference>
<evidence type="ECO:0000259" key="6">
    <source>
        <dbReference type="Pfam" id="PF04539"/>
    </source>
</evidence>
<dbReference type="PANTHER" id="PTHR30385">
    <property type="entry name" value="SIGMA FACTOR F FLAGELLAR"/>
    <property type="match status" value="1"/>
</dbReference>
<sequence>MDPMELIEPVEAVDGTIPAEPAEEHGADDGNHAPEARAGHDGRADRAAAERARARELFVELASLPPGSPERAEVRDRLVRMHLPLVEHLARRFRNRGEPLDDLTQVATIGLIKSVDRFDVDRGVEFSTYATPTVVGEIKRHFRDKGWAVRVPRRLQELRLSLTNATGELSQRHGRAPTVHELAEHLHISEEEVLEGLESANAYSTLSLDVPDTDDESPAVADTLGAEDDALEGVEYRESLKPLLEQLPPREKKILLLRFFGNMTQSQIAQEVGISQMHVSRLLARTLAQLRDRLLVDE</sequence>
<reference evidence="9 10" key="1">
    <citation type="journal article" date="2019" name="Int. J. Syst. Evol. Microbiol.">
        <title>The Global Catalogue of Microorganisms (GCM) 10K type strain sequencing project: providing services to taxonomists for standard genome sequencing and annotation.</title>
        <authorList>
            <consortium name="The Broad Institute Genomics Platform"/>
            <consortium name="The Broad Institute Genome Sequencing Center for Infectious Disease"/>
            <person name="Wu L."/>
            <person name="Ma J."/>
        </authorList>
    </citation>
    <scope>NUCLEOTIDE SEQUENCE [LARGE SCALE GENOMIC DNA]</scope>
    <source>
        <strain evidence="9 10">JCM 6307</strain>
    </source>
</reference>
<evidence type="ECO:0000256" key="4">
    <source>
        <dbReference type="ARBA" id="ARBA00023163"/>
    </source>
</evidence>
<keyword evidence="1" id="KW-0805">Transcription regulation</keyword>
<dbReference type="InterPro" id="IPR014284">
    <property type="entry name" value="RNA_pol_sigma-70_dom"/>
</dbReference>
<feature type="region of interest" description="Disordered" evidence="5">
    <location>
        <begin position="1"/>
        <end position="49"/>
    </location>
</feature>
<dbReference type="Pfam" id="PF04545">
    <property type="entry name" value="Sigma70_r4"/>
    <property type="match status" value="1"/>
</dbReference>
<dbReference type="NCBIfam" id="TIGR02937">
    <property type="entry name" value="sigma70-ECF"/>
    <property type="match status" value="1"/>
</dbReference>
<dbReference type="InterPro" id="IPR013324">
    <property type="entry name" value="RNA_pol_sigma_r3/r4-like"/>
</dbReference>
<feature type="domain" description="RNA polymerase sigma-70 region 3" evidence="6">
    <location>
        <begin position="159"/>
        <end position="218"/>
    </location>
</feature>
<dbReference type="InterPro" id="IPR013325">
    <property type="entry name" value="RNA_pol_sigma_r2"/>
</dbReference>
<dbReference type="CDD" id="cd06171">
    <property type="entry name" value="Sigma70_r4"/>
    <property type="match status" value="1"/>
</dbReference>
<proteinExistence type="predicted"/>
<dbReference type="Proteomes" id="UP001501358">
    <property type="component" value="Unassembled WGS sequence"/>
</dbReference>
<feature type="domain" description="RNA polymerase sigma-70 region 2" evidence="7">
    <location>
        <begin position="78"/>
        <end position="147"/>
    </location>
</feature>
<protein>
    <recommendedName>
        <fullName evidence="11">RNA polymerase sigma factor</fullName>
    </recommendedName>
</protein>
<keyword evidence="3" id="KW-0238">DNA-binding</keyword>
<keyword evidence="2" id="KW-0731">Sigma factor</keyword>
<organism evidence="9 10">
    <name type="scientific">Streptomyces thermolineatus</name>
    <dbReference type="NCBI Taxonomy" id="44033"/>
    <lineage>
        <taxon>Bacteria</taxon>
        <taxon>Bacillati</taxon>
        <taxon>Actinomycetota</taxon>
        <taxon>Actinomycetes</taxon>
        <taxon>Kitasatosporales</taxon>
        <taxon>Streptomycetaceae</taxon>
        <taxon>Streptomyces</taxon>
    </lineage>
</organism>
<evidence type="ECO:0000259" key="7">
    <source>
        <dbReference type="Pfam" id="PF04542"/>
    </source>
</evidence>
<evidence type="ECO:0000313" key="9">
    <source>
        <dbReference type="EMBL" id="GAA2471912.1"/>
    </source>
</evidence>
<dbReference type="EMBL" id="BAAATA010000002">
    <property type="protein sequence ID" value="GAA2471912.1"/>
    <property type="molecule type" value="Genomic_DNA"/>
</dbReference>
<keyword evidence="10" id="KW-1185">Reference proteome</keyword>
<evidence type="ECO:0000259" key="8">
    <source>
        <dbReference type="Pfam" id="PF04545"/>
    </source>
</evidence>
<feature type="domain" description="RNA polymerase sigma-70 region 4" evidence="8">
    <location>
        <begin position="243"/>
        <end position="291"/>
    </location>
</feature>
<dbReference type="Pfam" id="PF04542">
    <property type="entry name" value="Sigma70_r2"/>
    <property type="match status" value="1"/>
</dbReference>
<evidence type="ECO:0000313" key="10">
    <source>
        <dbReference type="Proteomes" id="UP001501358"/>
    </source>
</evidence>
<evidence type="ECO:0000256" key="1">
    <source>
        <dbReference type="ARBA" id="ARBA00023015"/>
    </source>
</evidence>
<evidence type="ECO:0000256" key="5">
    <source>
        <dbReference type="SAM" id="MobiDB-lite"/>
    </source>
</evidence>
<evidence type="ECO:0000256" key="3">
    <source>
        <dbReference type="ARBA" id="ARBA00023125"/>
    </source>
</evidence>
<dbReference type="NCBIfam" id="TIGR02980">
    <property type="entry name" value="SigBFG"/>
    <property type="match status" value="1"/>
</dbReference>
<evidence type="ECO:0008006" key="11">
    <source>
        <dbReference type="Google" id="ProtNLM"/>
    </source>
</evidence>
<name>A0ABN3KU28_9ACTN</name>
<dbReference type="PANTHER" id="PTHR30385:SF4">
    <property type="entry name" value="RNA POLYMERASE SIGMA-E FACTOR"/>
    <property type="match status" value="1"/>
</dbReference>
<dbReference type="InterPro" id="IPR000943">
    <property type="entry name" value="RNA_pol_sigma70"/>
</dbReference>
<feature type="compositionally biased region" description="Basic and acidic residues" evidence="5">
    <location>
        <begin position="22"/>
        <end position="49"/>
    </location>
</feature>
<comment type="caution">
    <text evidence="9">The sequence shown here is derived from an EMBL/GenBank/DDBJ whole genome shotgun (WGS) entry which is preliminary data.</text>
</comment>
<gene>
    <name evidence="9" type="ORF">GCM10010406_04490</name>
</gene>
<evidence type="ECO:0000256" key="2">
    <source>
        <dbReference type="ARBA" id="ARBA00023082"/>
    </source>
</evidence>
<dbReference type="InterPro" id="IPR007630">
    <property type="entry name" value="RNA_pol_sigma70_r4"/>
</dbReference>
<dbReference type="Gene3D" id="1.20.120.1810">
    <property type="match status" value="1"/>
</dbReference>
<dbReference type="InterPro" id="IPR036388">
    <property type="entry name" value="WH-like_DNA-bd_sf"/>
</dbReference>
<dbReference type="SUPFAM" id="SSF88946">
    <property type="entry name" value="Sigma2 domain of RNA polymerase sigma factors"/>
    <property type="match status" value="1"/>
</dbReference>
<dbReference type="Pfam" id="PF04539">
    <property type="entry name" value="Sigma70_r3"/>
    <property type="match status" value="1"/>
</dbReference>
<accession>A0ABN3KU28</accession>
<dbReference type="InterPro" id="IPR007627">
    <property type="entry name" value="RNA_pol_sigma70_r2"/>
</dbReference>
<dbReference type="PRINTS" id="PR00046">
    <property type="entry name" value="SIGMA70FCT"/>
</dbReference>